<reference evidence="1 2" key="1">
    <citation type="journal article" date="2018" name="Front. Plant Sci.">
        <title>Red Clover (Trifolium pratense) and Zigzag Clover (T. medium) - A Picture of Genomic Similarities and Differences.</title>
        <authorList>
            <person name="Dluhosova J."/>
            <person name="Istvanek J."/>
            <person name="Nedelnik J."/>
            <person name="Repkova J."/>
        </authorList>
    </citation>
    <scope>NUCLEOTIDE SEQUENCE [LARGE SCALE GENOMIC DNA]</scope>
    <source>
        <strain evidence="2">cv. 10/8</strain>
        <tissue evidence="1">Leaf</tissue>
    </source>
</reference>
<comment type="caution">
    <text evidence="1">The sequence shown here is derived from an EMBL/GenBank/DDBJ whole genome shotgun (WGS) entry which is preliminary data.</text>
</comment>
<feature type="non-terminal residue" evidence="1">
    <location>
        <position position="1"/>
    </location>
</feature>
<dbReference type="EMBL" id="LXQA010964746">
    <property type="protein sequence ID" value="MCI79038.1"/>
    <property type="molecule type" value="Genomic_DNA"/>
</dbReference>
<evidence type="ECO:0000313" key="2">
    <source>
        <dbReference type="Proteomes" id="UP000265520"/>
    </source>
</evidence>
<evidence type="ECO:0000313" key="1">
    <source>
        <dbReference type="EMBL" id="MCI79038.1"/>
    </source>
</evidence>
<organism evidence="1 2">
    <name type="scientific">Trifolium medium</name>
    <dbReference type="NCBI Taxonomy" id="97028"/>
    <lineage>
        <taxon>Eukaryota</taxon>
        <taxon>Viridiplantae</taxon>
        <taxon>Streptophyta</taxon>
        <taxon>Embryophyta</taxon>
        <taxon>Tracheophyta</taxon>
        <taxon>Spermatophyta</taxon>
        <taxon>Magnoliopsida</taxon>
        <taxon>eudicotyledons</taxon>
        <taxon>Gunneridae</taxon>
        <taxon>Pentapetalae</taxon>
        <taxon>rosids</taxon>
        <taxon>fabids</taxon>
        <taxon>Fabales</taxon>
        <taxon>Fabaceae</taxon>
        <taxon>Papilionoideae</taxon>
        <taxon>50 kb inversion clade</taxon>
        <taxon>NPAAA clade</taxon>
        <taxon>Hologalegina</taxon>
        <taxon>IRL clade</taxon>
        <taxon>Trifolieae</taxon>
        <taxon>Trifolium</taxon>
    </lineage>
</organism>
<proteinExistence type="predicted"/>
<gene>
    <name evidence="1" type="ORF">A2U01_0100309</name>
</gene>
<dbReference type="Proteomes" id="UP000265520">
    <property type="component" value="Unassembled WGS sequence"/>
</dbReference>
<accession>A0A392USP2</accession>
<protein>
    <submittedName>
        <fullName evidence="1">Uncharacterized protein</fullName>
    </submittedName>
</protein>
<keyword evidence="2" id="KW-1185">Reference proteome</keyword>
<sequence>GSAVIEMVAVVLGFAGEGDCSR</sequence>
<name>A0A392USP2_9FABA</name>
<dbReference type="AlphaFoldDB" id="A0A392USP2"/>